<feature type="region of interest" description="Disordered" evidence="1">
    <location>
        <begin position="340"/>
        <end position="366"/>
    </location>
</feature>
<feature type="compositionally biased region" description="Polar residues" evidence="1">
    <location>
        <begin position="203"/>
        <end position="222"/>
    </location>
</feature>
<feature type="compositionally biased region" description="Basic and acidic residues" evidence="1">
    <location>
        <begin position="750"/>
        <end position="788"/>
    </location>
</feature>
<feature type="compositionally biased region" description="Gly residues" evidence="1">
    <location>
        <begin position="633"/>
        <end position="642"/>
    </location>
</feature>
<accession>A0A0K8WEE5</accession>
<dbReference type="PANTHER" id="PTHR21597">
    <property type="entry name" value="THO2 PROTEIN"/>
    <property type="match status" value="1"/>
</dbReference>
<dbReference type="PANTHER" id="PTHR21597:SF0">
    <property type="entry name" value="THO COMPLEX SUBUNIT 2"/>
    <property type="match status" value="1"/>
</dbReference>
<dbReference type="GO" id="GO:0006397">
    <property type="term" value="P:mRNA processing"/>
    <property type="evidence" value="ECO:0007669"/>
    <property type="project" value="InterPro"/>
</dbReference>
<feature type="compositionally biased region" description="Low complexity" evidence="1">
    <location>
        <begin position="883"/>
        <end position="894"/>
    </location>
</feature>
<feature type="compositionally biased region" description="Pro residues" evidence="1">
    <location>
        <begin position="489"/>
        <end position="502"/>
    </location>
</feature>
<feature type="compositionally biased region" description="Acidic residues" evidence="1">
    <location>
        <begin position="926"/>
        <end position="942"/>
    </location>
</feature>
<feature type="compositionally biased region" description="Polar residues" evidence="1">
    <location>
        <begin position="352"/>
        <end position="365"/>
    </location>
</feature>
<feature type="compositionally biased region" description="Low complexity" evidence="1">
    <location>
        <begin position="790"/>
        <end position="810"/>
    </location>
</feature>
<gene>
    <name evidence="2" type="ORF">c1_g1_i2</name>
</gene>
<name>A0A0K8WEE5_BACLA</name>
<feature type="region of interest" description="Disordered" evidence="1">
    <location>
        <begin position="883"/>
        <end position="1095"/>
    </location>
</feature>
<reference evidence="2" key="1">
    <citation type="submission" date="2015-06" db="EMBL/GenBank/DDBJ databases">
        <authorList>
            <person name="Hoefler B.C."/>
            <person name="Straight P.D."/>
        </authorList>
    </citation>
    <scope>NUCLEOTIDE SEQUENCE</scope>
</reference>
<feature type="compositionally biased region" description="Low complexity" evidence="1">
    <location>
        <begin position="975"/>
        <end position="1019"/>
    </location>
</feature>
<feature type="region of interest" description="Disordered" evidence="1">
    <location>
        <begin position="469"/>
        <end position="523"/>
    </location>
</feature>
<feature type="compositionally biased region" description="Basic and acidic residues" evidence="1">
    <location>
        <begin position="234"/>
        <end position="249"/>
    </location>
</feature>
<feature type="compositionally biased region" description="Low complexity" evidence="1">
    <location>
        <begin position="1045"/>
        <end position="1055"/>
    </location>
</feature>
<feature type="compositionally biased region" description="Pro residues" evidence="1">
    <location>
        <begin position="965"/>
        <end position="974"/>
    </location>
</feature>
<feature type="compositionally biased region" description="Polar residues" evidence="1">
    <location>
        <begin position="148"/>
        <end position="182"/>
    </location>
</feature>
<feature type="region of interest" description="Disordered" evidence="1">
    <location>
        <begin position="122"/>
        <end position="191"/>
    </location>
</feature>
<feature type="compositionally biased region" description="Basic and acidic residues" evidence="1">
    <location>
        <begin position="1023"/>
        <end position="1036"/>
    </location>
</feature>
<organism evidence="2">
    <name type="scientific">Bactrocera latifrons</name>
    <name type="common">Malaysian fruit fly</name>
    <name type="synonym">Chaetodacus latifrons</name>
    <dbReference type="NCBI Taxonomy" id="174628"/>
    <lineage>
        <taxon>Eukaryota</taxon>
        <taxon>Metazoa</taxon>
        <taxon>Ecdysozoa</taxon>
        <taxon>Arthropoda</taxon>
        <taxon>Hexapoda</taxon>
        <taxon>Insecta</taxon>
        <taxon>Pterygota</taxon>
        <taxon>Neoptera</taxon>
        <taxon>Endopterygota</taxon>
        <taxon>Diptera</taxon>
        <taxon>Brachycera</taxon>
        <taxon>Muscomorpha</taxon>
        <taxon>Tephritoidea</taxon>
        <taxon>Tephritidae</taxon>
        <taxon>Bactrocera</taxon>
        <taxon>Bactrocera</taxon>
    </lineage>
</organism>
<evidence type="ECO:0000256" key="1">
    <source>
        <dbReference type="SAM" id="MobiDB-lite"/>
    </source>
</evidence>
<evidence type="ECO:0000313" key="2">
    <source>
        <dbReference type="EMBL" id="JAI49531.1"/>
    </source>
</evidence>
<proteinExistence type="predicted"/>
<feature type="compositionally biased region" description="Basic residues" evidence="1">
    <location>
        <begin position="609"/>
        <end position="619"/>
    </location>
</feature>
<feature type="region of interest" description="Disordered" evidence="1">
    <location>
        <begin position="592"/>
        <end position="860"/>
    </location>
</feature>
<sequence length="1095" mass="120914">MSDLNLNDDLLNYELGDDIDDQALYGADEDELLLSDDELEKDVTKEVKQQIKAEAEQWVNERIQEKGENIYGPKNANTAQHMAAAGAANTAIFVKDTVKQVTADATEVTSTAATHLVANNSKHGDITDDVSTSENSAPAHAEFKEPTRSQPQRELTQTVAPASTQTVLSNTTNIDEVTSSSSKEVEADHSSVISCSTSNMTDSSFIQSSQESLGLTPLSVSDYSDPREDMEEERETRTNIKTTNERDFDTGINESTEKHHSRYVHNKRGGNPLLRPHSLRGSYHGQRPLLRYPPSHGNFLLTTHGVPAARTTIVSTTLTHTSSALIPGQFPIQQPPLPYAPHNTAHGPPSTNPGTMGPQQTNPNAQIPLHPHDPMNPSISHRPRHPFPGFRPGGPMNFRHPNPGNMYPHDYNTGNGVPFNQNFGHMSHPSRAMFRPELAGGPMQGGNNAGMGPTPGPMIMRPNMRLPRPPLSNLPPQGLGPNFLNNPAIRPPQQLPLQPPQAPLQLPQSGVHPSTSVQASQVSANNNCGPITAATLRPSKVLINPNFKGGVQAATNKFIKETQFMSTISSHVSHLQSDDELLRQQEEFINKNREHIEKRRHERSPPAARRSRSRSRSRTHSRERSFTPPNKRSGGGGAGGTGSHFDRDRERDRERERDRDRERDRLDRDRERERGPLDRERGGVGSGNGNLGPRGNRFRRGNSRDRDYDKRGGGAYVKRRRSLSPLPRAGGGFRRGGDRDRPDVEEDEETRVYRLEIEKQKALREKILKDKELKRRRAAEEKQYEDQRPNQTNNASTNNGSNAPSSASENQTQKLKPIVVTERKIISLKKRHQQPQYADEDFSRQKSQQPPQVQNQRKQIPTAKILPEAKRNLNDHITNVTSSSGGVNCGNSNTAIIKPVPKKETHTPTPPPAAILKQTRRLSSPSDDEVELDYDEDELMLEMEDRLLATPTPSPPHPAISRTPTPEPIAPPPSSKANIKSSRSSNNTTSQRSSASSASFGSSNRRVVLKSSTTTSSNSGGAGRKESDLHSSDSSRNRRTGGGSSRNSSSNNSRKGIFDRLETRRQMYDSGGSNRDGGGNDGKRNKGQRIVLKHD</sequence>
<dbReference type="GO" id="GO:0003729">
    <property type="term" value="F:mRNA binding"/>
    <property type="evidence" value="ECO:0007669"/>
    <property type="project" value="TreeGrafter"/>
</dbReference>
<feature type="compositionally biased region" description="Gly residues" evidence="1">
    <location>
        <begin position="683"/>
        <end position="692"/>
    </location>
</feature>
<feature type="compositionally biased region" description="Basic and acidic residues" evidence="1">
    <location>
        <begin position="644"/>
        <end position="682"/>
    </location>
</feature>
<feature type="compositionally biased region" description="Basic residues" evidence="1">
    <location>
        <begin position="259"/>
        <end position="268"/>
    </location>
</feature>
<feature type="compositionally biased region" description="Low complexity" evidence="1">
    <location>
        <begin position="845"/>
        <end position="859"/>
    </location>
</feature>
<dbReference type="GO" id="GO:0000445">
    <property type="term" value="C:THO complex part of transcription export complex"/>
    <property type="evidence" value="ECO:0007669"/>
    <property type="project" value="TreeGrafter"/>
</dbReference>
<dbReference type="EMBL" id="GDHF01002783">
    <property type="protein sequence ID" value="JAI49531.1"/>
    <property type="molecule type" value="Transcribed_RNA"/>
</dbReference>
<dbReference type="InterPro" id="IPR040007">
    <property type="entry name" value="Tho2"/>
</dbReference>
<feature type="compositionally biased region" description="Basic and acidic residues" evidence="1">
    <location>
        <begin position="1056"/>
        <end position="1067"/>
    </location>
</feature>
<protein>
    <submittedName>
        <fullName evidence="2">Uncharacterized protein</fullName>
    </submittedName>
</protein>
<dbReference type="OrthoDB" id="5990677at2759"/>
<feature type="compositionally biased region" description="Polar residues" evidence="1">
    <location>
        <begin position="511"/>
        <end position="523"/>
    </location>
</feature>
<feature type="region of interest" description="Disordered" evidence="1">
    <location>
        <begin position="203"/>
        <end position="276"/>
    </location>
</feature>
<feature type="compositionally biased region" description="Basic and acidic residues" evidence="1">
    <location>
        <begin position="702"/>
        <end position="712"/>
    </location>
</feature>
<dbReference type="GO" id="GO:0006406">
    <property type="term" value="P:mRNA export from nucleus"/>
    <property type="evidence" value="ECO:0007669"/>
    <property type="project" value="InterPro"/>
</dbReference>
<dbReference type="AlphaFoldDB" id="A0A0K8WEE5"/>